<dbReference type="EMBL" id="VSRR010027714">
    <property type="protein sequence ID" value="MPC68362.1"/>
    <property type="molecule type" value="Genomic_DNA"/>
</dbReference>
<feature type="compositionally biased region" description="Gly residues" evidence="1">
    <location>
        <begin position="144"/>
        <end position="154"/>
    </location>
</feature>
<protein>
    <submittedName>
        <fullName evidence="2">Uncharacterized protein</fullName>
    </submittedName>
</protein>
<feature type="region of interest" description="Disordered" evidence="1">
    <location>
        <begin position="112"/>
        <end position="196"/>
    </location>
</feature>
<evidence type="ECO:0000256" key="1">
    <source>
        <dbReference type="SAM" id="MobiDB-lite"/>
    </source>
</evidence>
<dbReference type="Proteomes" id="UP000324222">
    <property type="component" value="Unassembled WGS sequence"/>
</dbReference>
<feature type="compositionally biased region" description="Basic and acidic residues" evidence="1">
    <location>
        <begin position="155"/>
        <end position="196"/>
    </location>
</feature>
<evidence type="ECO:0000313" key="3">
    <source>
        <dbReference type="Proteomes" id="UP000324222"/>
    </source>
</evidence>
<evidence type="ECO:0000313" key="2">
    <source>
        <dbReference type="EMBL" id="MPC68362.1"/>
    </source>
</evidence>
<name>A0A5B7HBG6_PORTR</name>
<proteinExistence type="predicted"/>
<gene>
    <name evidence="2" type="ORF">E2C01_062562</name>
</gene>
<dbReference type="AlphaFoldDB" id="A0A5B7HBG6"/>
<feature type="compositionally biased region" description="Basic and acidic residues" evidence="1">
    <location>
        <begin position="120"/>
        <end position="143"/>
    </location>
</feature>
<organism evidence="2 3">
    <name type="scientific">Portunus trituberculatus</name>
    <name type="common">Swimming crab</name>
    <name type="synonym">Neptunus trituberculatus</name>
    <dbReference type="NCBI Taxonomy" id="210409"/>
    <lineage>
        <taxon>Eukaryota</taxon>
        <taxon>Metazoa</taxon>
        <taxon>Ecdysozoa</taxon>
        <taxon>Arthropoda</taxon>
        <taxon>Crustacea</taxon>
        <taxon>Multicrustacea</taxon>
        <taxon>Malacostraca</taxon>
        <taxon>Eumalacostraca</taxon>
        <taxon>Eucarida</taxon>
        <taxon>Decapoda</taxon>
        <taxon>Pleocyemata</taxon>
        <taxon>Brachyura</taxon>
        <taxon>Eubrachyura</taxon>
        <taxon>Portunoidea</taxon>
        <taxon>Portunidae</taxon>
        <taxon>Portuninae</taxon>
        <taxon>Portunus</taxon>
    </lineage>
</organism>
<comment type="caution">
    <text evidence="2">The sequence shown here is derived from an EMBL/GenBank/DDBJ whole genome shotgun (WGS) entry which is preliminary data.</text>
</comment>
<accession>A0A5B7HBG6</accession>
<sequence>MLSFTGHQSTAIPPLVITPEGLNTVFVSPFSSGINTAGPRHTPCRTSFICLHSSVTLSQSQFELRITNRFLCFLEMRRCRERSGEGKKCFNYLWDEYLWWRASTPCILVATRQSSRSRNRREDIGRDRRGRERRERTGGKDKGGTVGRNEGGQEGMKEVRPGKTVGIERQRERDEGGQERREVRQGKRVGRDRNIQ</sequence>
<keyword evidence="3" id="KW-1185">Reference proteome</keyword>
<reference evidence="2 3" key="1">
    <citation type="submission" date="2019-05" db="EMBL/GenBank/DDBJ databases">
        <title>Another draft genome of Portunus trituberculatus and its Hox gene families provides insights of decapod evolution.</title>
        <authorList>
            <person name="Jeong J.-H."/>
            <person name="Song I."/>
            <person name="Kim S."/>
            <person name="Choi T."/>
            <person name="Kim D."/>
            <person name="Ryu S."/>
            <person name="Kim W."/>
        </authorList>
    </citation>
    <scope>NUCLEOTIDE SEQUENCE [LARGE SCALE GENOMIC DNA]</scope>
    <source>
        <tissue evidence="2">Muscle</tissue>
    </source>
</reference>